<dbReference type="PANTHER" id="PTHR33908:SF11">
    <property type="entry name" value="MEMBRANE PROTEIN"/>
    <property type="match status" value="1"/>
</dbReference>
<dbReference type="InterPro" id="IPR038731">
    <property type="entry name" value="RgtA/B/C-like"/>
</dbReference>
<gene>
    <name evidence="10" type="ORF">KC729_17010</name>
</gene>
<sequence>MAAGQLVLHLLTNGRYGIFRDELYYLACANHLGWGYVDHPPLSIAVLALSRALFGDGVHAIRIVPALAGVFLILAAARFARRLGGGGFAELAAALALALAPGILANTGFYSMNALDLVLWASIYLLLDRIVVAGPERVPTRWWLTLGVLVGLGVMNKLSVLALCVGLAVSLPFLPFLRILRRRALWAALGLAGVIVLPHLLWQIQNDWPTREFIENAQRYKIADINALGFLGQNVLDMQPSSALLWLGGLVGLLVWPKLRERRWIGVSFVAIVIFFVLQKSKPYYLYPAFFPLFAAGAVVWERLSVRRRWRWIRPLWIVSLLSGGTFAAPMAIPVLSPAGLVAYQARIGLAPKNAERAELAELSQHLADRFGWRELTEAVAQVYRQLPPEEQASCLIVGRNYGEAGALLYYGRALGLPPAVSQHNSFYLWGYTPPDPKVVILVNQEVSDLQTVFEDVREVTRVTFPYTMPFERDVPICVCRGIKIPLAEAWRMGKEYI</sequence>
<feature type="transmembrane region" description="Helical" evidence="8">
    <location>
        <begin position="316"/>
        <end position="336"/>
    </location>
</feature>
<dbReference type="GO" id="GO:0009103">
    <property type="term" value="P:lipopolysaccharide biosynthetic process"/>
    <property type="evidence" value="ECO:0007669"/>
    <property type="project" value="UniProtKB-ARBA"/>
</dbReference>
<dbReference type="EC" id="2.4.-.-" evidence="10"/>
<evidence type="ECO:0000313" key="10">
    <source>
        <dbReference type="EMBL" id="MCA9729390.1"/>
    </source>
</evidence>
<feature type="transmembrane region" description="Helical" evidence="8">
    <location>
        <begin position="160"/>
        <end position="177"/>
    </location>
</feature>
<evidence type="ECO:0000313" key="11">
    <source>
        <dbReference type="Proteomes" id="UP000697710"/>
    </source>
</evidence>
<evidence type="ECO:0000256" key="4">
    <source>
        <dbReference type="ARBA" id="ARBA00022679"/>
    </source>
</evidence>
<feature type="domain" description="Glycosyltransferase RgtA/B/C/D-like" evidence="9">
    <location>
        <begin position="38"/>
        <end position="202"/>
    </location>
</feature>
<reference evidence="10" key="2">
    <citation type="journal article" date="2021" name="Microbiome">
        <title>Successional dynamics and alternative stable states in a saline activated sludge microbial community over 9 years.</title>
        <authorList>
            <person name="Wang Y."/>
            <person name="Ye J."/>
            <person name="Ju F."/>
            <person name="Liu L."/>
            <person name="Boyd J.A."/>
            <person name="Deng Y."/>
            <person name="Parks D.H."/>
            <person name="Jiang X."/>
            <person name="Yin X."/>
            <person name="Woodcroft B.J."/>
            <person name="Tyson G.W."/>
            <person name="Hugenholtz P."/>
            <person name="Polz M.F."/>
            <person name="Zhang T."/>
        </authorList>
    </citation>
    <scope>NUCLEOTIDE SEQUENCE</scope>
    <source>
        <strain evidence="10">HKST-UBA01</strain>
    </source>
</reference>
<feature type="transmembrane region" description="Helical" evidence="8">
    <location>
        <begin position="184"/>
        <end position="202"/>
    </location>
</feature>
<proteinExistence type="predicted"/>
<keyword evidence="2" id="KW-1003">Cell membrane</keyword>
<reference evidence="10" key="1">
    <citation type="submission" date="2020-04" db="EMBL/GenBank/DDBJ databases">
        <authorList>
            <person name="Zhang T."/>
        </authorList>
    </citation>
    <scope>NUCLEOTIDE SEQUENCE</scope>
    <source>
        <strain evidence="10">HKST-UBA01</strain>
    </source>
</reference>
<evidence type="ECO:0000256" key="2">
    <source>
        <dbReference type="ARBA" id="ARBA00022475"/>
    </source>
</evidence>
<dbReference type="Proteomes" id="UP000697710">
    <property type="component" value="Unassembled WGS sequence"/>
</dbReference>
<dbReference type="GO" id="GO:0005886">
    <property type="term" value="C:plasma membrane"/>
    <property type="evidence" value="ECO:0007669"/>
    <property type="project" value="UniProtKB-SubCell"/>
</dbReference>
<evidence type="ECO:0000256" key="1">
    <source>
        <dbReference type="ARBA" id="ARBA00004651"/>
    </source>
</evidence>
<name>A0A956M146_UNCEI</name>
<accession>A0A956M146</accession>
<protein>
    <submittedName>
        <fullName evidence="10">Glycosyltransferase family 39 protein</fullName>
        <ecNumber evidence="10">2.4.-.-</ecNumber>
    </submittedName>
</protein>
<feature type="transmembrane region" description="Helical" evidence="8">
    <location>
        <begin position="238"/>
        <end position="256"/>
    </location>
</feature>
<evidence type="ECO:0000256" key="3">
    <source>
        <dbReference type="ARBA" id="ARBA00022676"/>
    </source>
</evidence>
<organism evidence="10 11">
    <name type="scientific">Eiseniibacteriota bacterium</name>
    <dbReference type="NCBI Taxonomy" id="2212470"/>
    <lineage>
        <taxon>Bacteria</taxon>
        <taxon>Candidatus Eiseniibacteriota</taxon>
    </lineage>
</organism>
<keyword evidence="7 8" id="KW-0472">Membrane</keyword>
<dbReference type="AlphaFoldDB" id="A0A956M146"/>
<dbReference type="EMBL" id="JAGQHR010000675">
    <property type="protein sequence ID" value="MCA9729390.1"/>
    <property type="molecule type" value="Genomic_DNA"/>
</dbReference>
<evidence type="ECO:0000256" key="5">
    <source>
        <dbReference type="ARBA" id="ARBA00022692"/>
    </source>
</evidence>
<dbReference type="GO" id="GO:0016763">
    <property type="term" value="F:pentosyltransferase activity"/>
    <property type="evidence" value="ECO:0007669"/>
    <property type="project" value="TreeGrafter"/>
</dbReference>
<keyword evidence="5 8" id="KW-0812">Transmembrane</keyword>
<feature type="transmembrane region" description="Helical" evidence="8">
    <location>
        <begin position="87"/>
        <end position="104"/>
    </location>
</feature>
<dbReference type="InterPro" id="IPR050297">
    <property type="entry name" value="LipidA_mod_glycosyltrf_83"/>
</dbReference>
<feature type="transmembrane region" description="Helical" evidence="8">
    <location>
        <begin position="60"/>
        <end position="80"/>
    </location>
</feature>
<keyword evidence="3 10" id="KW-0328">Glycosyltransferase</keyword>
<comment type="caution">
    <text evidence="10">The sequence shown here is derived from an EMBL/GenBank/DDBJ whole genome shotgun (WGS) entry which is preliminary data.</text>
</comment>
<keyword evidence="4 10" id="KW-0808">Transferase</keyword>
<dbReference type="PANTHER" id="PTHR33908">
    <property type="entry name" value="MANNOSYLTRANSFERASE YKCB-RELATED"/>
    <property type="match status" value="1"/>
</dbReference>
<feature type="transmembrane region" description="Helical" evidence="8">
    <location>
        <begin position="263"/>
        <end position="279"/>
    </location>
</feature>
<evidence type="ECO:0000256" key="6">
    <source>
        <dbReference type="ARBA" id="ARBA00022989"/>
    </source>
</evidence>
<comment type="subcellular location">
    <subcellularLocation>
        <location evidence="1">Cell membrane</location>
        <topology evidence="1">Multi-pass membrane protein</topology>
    </subcellularLocation>
</comment>
<dbReference type="Pfam" id="PF13231">
    <property type="entry name" value="PMT_2"/>
    <property type="match status" value="1"/>
</dbReference>
<evidence type="ECO:0000256" key="7">
    <source>
        <dbReference type="ARBA" id="ARBA00023136"/>
    </source>
</evidence>
<keyword evidence="6 8" id="KW-1133">Transmembrane helix</keyword>
<feature type="transmembrane region" description="Helical" evidence="8">
    <location>
        <begin position="285"/>
        <end position="304"/>
    </location>
</feature>
<evidence type="ECO:0000259" key="9">
    <source>
        <dbReference type="Pfam" id="PF13231"/>
    </source>
</evidence>
<evidence type="ECO:0000256" key="8">
    <source>
        <dbReference type="SAM" id="Phobius"/>
    </source>
</evidence>